<dbReference type="Proteomes" id="UP000789831">
    <property type="component" value="Unassembled WGS sequence"/>
</dbReference>
<evidence type="ECO:0000313" key="2">
    <source>
        <dbReference type="Proteomes" id="UP000789831"/>
    </source>
</evidence>
<gene>
    <name evidence="1" type="ORF">AGERDE_LOCUS4897</name>
</gene>
<dbReference type="EMBL" id="CAJVPL010000609">
    <property type="protein sequence ID" value="CAG8514182.1"/>
    <property type="molecule type" value="Genomic_DNA"/>
</dbReference>
<name>A0A9N8ZZP0_9GLOM</name>
<accession>A0A9N8ZZP0</accession>
<reference evidence="1" key="1">
    <citation type="submission" date="2021-06" db="EMBL/GenBank/DDBJ databases">
        <authorList>
            <person name="Kallberg Y."/>
            <person name="Tangrot J."/>
            <person name="Rosling A."/>
        </authorList>
    </citation>
    <scope>NUCLEOTIDE SEQUENCE</scope>
    <source>
        <strain evidence="1">MT106</strain>
    </source>
</reference>
<feature type="non-terminal residue" evidence="1">
    <location>
        <position position="1"/>
    </location>
</feature>
<comment type="caution">
    <text evidence="1">The sequence shown here is derived from an EMBL/GenBank/DDBJ whole genome shotgun (WGS) entry which is preliminary data.</text>
</comment>
<protein>
    <submittedName>
        <fullName evidence="1">12900_t:CDS:1</fullName>
    </submittedName>
</protein>
<evidence type="ECO:0000313" key="1">
    <source>
        <dbReference type="EMBL" id="CAG8514182.1"/>
    </source>
</evidence>
<organism evidence="1 2">
    <name type="scientific">Ambispora gerdemannii</name>
    <dbReference type="NCBI Taxonomy" id="144530"/>
    <lineage>
        <taxon>Eukaryota</taxon>
        <taxon>Fungi</taxon>
        <taxon>Fungi incertae sedis</taxon>
        <taxon>Mucoromycota</taxon>
        <taxon>Glomeromycotina</taxon>
        <taxon>Glomeromycetes</taxon>
        <taxon>Archaeosporales</taxon>
        <taxon>Ambisporaceae</taxon>
        <taxon>Ambispora</taxon>
    </lineage>
</organism>
<sequence length="158" mass="18184">RAGTIEIVVYGHFHKEATQKQMVDGIGTIGETIKPFIIWPLKHYSAGKKENEKNFEIKEDVSQLQRYRCMGFKFGYVSKEQRCIIDRETLKDLAGVKVVLRSAQAPSSEITFPLLPPPIRDTCSIRERIRKGLDITVKLIKLYKSHRIDTELALLERL</sequence>
<proteinExistence type="predicted"/>
<dbReference type="AlphaFoldDB" id="A0A9N8ZZP0"/>
<keyword evidence="2" id="KW-1185">Reference proteome</keyword>